<proteinExistence type="predicted"/>
<evidence type="ECO:0000313" key="2">
    <source>
        <dbReference type="EMBL" id="KAF7338696.1"/>
    </source>
</evidence>
<reference evidence="2" key="1">
    <citation type="submission" date="2020-05" db="EMBL/GenBank/DDBJ databases">
        <title>Mycena genomes resolve the evolution of fungal bioluminescence.</title>
        <authorList>
            <person name="Tsai I.J."/>
        </authorList>
    </citation>
    <scope>NUCLEOTIDE SEQUENCE</scope>
    <source>
        <strain evidence="2">CCC161011</strain>
    </source>
</reference>
<evidence type="ECO:0000256" key="1">
    <source>
        <dbReference type="SAM" id="SignalP"/>
    </source>
</evidence>
<dbReference type="AlphaFoldDB" id="A0A8H7CJN4"/>
<protein>
    <submittedName>
        <fullName evidence="2">Glycoside hydrolase family 55 protein</fullName>
    </submittedName>
</protein>
<dbReference type="InterPro" id="IPR011050">
    <property type="entry name" value="Pectin_lyase_fold/virulence"/>
</dbReference>
<gene>
    <name evidence="2" type="ORF">MVEN_02096300</name>
</gene>
<dbReference type="InterPro" id="IPR012334">
    <property type="entry name" value="Pectin_lyas_fold"/>
</dbReference>
<dbReference type="GO" id="GO:0016787">
    <property type="term" value="F:hydrolase activity"/>
    <property type="evidence" value="ECO:0007669"/>
    <property type="project" value="UniProtKB-KW"/>
</dbReference>
<name>A0A8H7CJN4_9AGAR</name>
<dbReference type="EMBL" id="JACAZI010000021">
    <property type="protein sequence ID" value="KAF7338696.1"/>
    <property type="molecule type" value="Genomic_DNA"/>
</dbReference>
<evidence type="ECO:0000313" key="3">
    <source>
        <dbReference type="Proteomes" id="UP000620124"/>
    </source>
</evidence>
<feature type="signal peptide" evidence="1">
    <location>
        <begin position="1"/>
        <end position="19"/>
    </location>
</feature>
<dbReference type="Proteomes" id="UP000620124">
    <property type="component" value="Unassembled WGS sequence"/>
</dbReference>
<dbReference type="Gene3D" id="2.160.20.10">
    <property type="entry name" value="Single-stranded right-handed beta-helix, Pectin lyase-like"/>
    <property type="match status" value="1"/>
</dbReference>
<organism evidence="2 3">
    <name type="scientific">Mycena venus</name>
    <dbReference type="NCBI Taxonomy" id="2733690"/>
    <lineage>
        <taxon>Eukaryota</taxon>
        <taxon>Fungi</taxon>
        <taxon>Dikarya</taxon>
        <taxon>Basidiomycota</taxon>
        <taxon>Agaricomycotina</taxon>
        <taxon>Agaricomycetes</taxon>
        <taxon>Agaricomycetidae</taxon>
        <taxon>Agaricales</taxon>
        <taxon>Marasmiineae</taxon>
        <taxon>Mycenaceae</taxon>
        <taxon>Mycena</taxon>
    </lineage>
</organism>
<comment type="caution">
    <text evidence="2">The sequence shown here is derived from an EMBL/GenBank/DDBJ whole genome shotgun (WGS) entry which is preliminary data.</text>
</comment>
<keyword evidence="2" id="KW-0378">Hydrolase</keyword>
<keyword evidence="3" id="KW-1185">Reference proteome</keyword>
<accession>A0A8H7CJN4</accession>
<feature type="chain" id="PRO_5034401065" evidence="1">
    <location>
        <begin position="20"/>
        <end position="80"/>
    </location>
</feature>
<dbReference type="OrthoDB" id="1046782at2759"/>
<sequence>MRLVGFLLHVLTIVSSGMSSQQIELSTSGLDSGLAASNDIFWLEAIKHQGKAAYNPDSSYRVKDFGAKGDGLTDDTEAIK</sequence>
<dbReference type="SUPFAM" id="SSF51126">
    <property type="entry name" value="Pectin lyase-like"/>
    <property type="match status" value="1"/>
</dbReference>
<keyword evidence="1" id="KW-0732">Signal</keyword>